<feature type="coiled-coil region" evidence="1">
    <location>
        <begin position="51"/>
        <end position="78"/>
    </location>
</feature>
<evidence type="ECO:0000313" key="2">
    <source>
        <dbReference type="EMBL" id="KAH3791272.1"/>
    </source>
</evidence>
<comment type="caution">
    <text evidence="2">The sequence shown here is derived from an EMBL/GenBank/DDBJ whole genome shotgun (WGS) entry which is preliminary data.</text>
</comment>
<organism evidence="2 3">
    <name type="scientific">Dreissena polymorpha</name>
    <name type="common">Zebra mussel</name>
    <name type="synonym">Mytilus polymorpha</name>
    <dbReference type="NCBI Taxonomy" id="45954"/>
    <lineage>
        <taxon>Eukaryota</taxon>
        <taxon>Metazoa</taxon>
        <taxon>Spiralia</taxon>
        <taxon>Lophotrochozoa</taxon>
        <taxon>Mollusca</taxon>
        <taxon>Bivalvia</taxon>
        <taxon>Autobranchia</taxon>
        <taxon>Heteroconchia</taxon>
        <taxon>Euheterodonta</taxon>
        <taxon>Imparidentia</taxon>
        <taxon>Neoheterodontei</taxon>
        <taxon>Myida</taxon>
        <taxon>Dreissenoidea</taxon>
        <taxon>Dreissenidae</taxon>
        <taxon>Dreissena</taxon>
    </lineage>
</organism>
<dbReference type="AlphaFoldDB" id="A0A9D4J0M3"/>
<sequence length="153" mass="18400">MFTTIDFIQQDTAGAFQNIPVPENIMEFHVFLMNNNSNNLQHYIHKYHNTHQQLLEELKNVRYNMVETQQEIDSIEDTLTYRHQLYQQLTYQQQTLNAEKKALQDIICKKTQHFTTYNIPQSAQTLYLMRHPTIKKQQQPRQQLQPARCLQYD</sequence>
<evidence type="ECO:0000313" key="3">
    <source>
        <dbReference type="Proteomes" id="UP000828390"/>
    </source>
</evidence>
<evidence type="ECO:0000256" key="1">
    <source>
        <dbReference type="SAM" id="Coils"/>
    </source>
</evidence>
<dbReference type="Proteomes" id="UP000828390">
    <property type="component" value="Unassembled WGS sequence"/>
</dbReference>
<reference evidence="2" key="2">
    <citation type="submission" date="2020-11" db="EMBL/GenBank/DDBJ databases">
        <authorList>
            <person name="McCartney M.A."/>
            <person name="Auch B."/>
            <person name="Kono T."/>
            <person name="Mallez S."/>
            <person name="Becker A."/>
            <person name="Gohl D.M."/>
            <person name="Silverstein K.A.T."/>
            <person name="Koren S."/>
            <person name="Bechman K.B."/>
            <person name="Herman A."/>
            <person name="Abrahante J.E."/>
            <person name="Garbe J."/>
        </authorList>
    </citation>
    <scope>NUCLEOTIDE SEQUENCE</scope>
    <source>
        <strain evidence="2">Duluth1</strain>
        <tissue evidence="2">Whole animal</tissue>
    </source>
</reference>
<reference evidence="2" key="1">
    <citation type="journal article" date="2019" name="bioRxiv">
        <title>The Genome of the Zebra Mussel, Dreissena polymorpha: A Resource for Invasive Species Research.</title>
        <authorList>
            <person name="McCartney M.A."/>
            <person name="Auch B."/>
            <person name="Kono T."/>
            <person name="Mallez S."/>
            <person name="Zhang Y."/>
            <person name="Obille A."/>
            <person name="Becker A."/>
            <person name="Abrahante J.E."/>
            <person name="Garbe J."/>
            <person name="Badalamenti J.P."/>
            <person name="Herman A."/>
            <person name="Mangelson H."/>
            <person name="Liachko I."/>
            <person name="Sullivan S."/>
            <person name="Sone E.D."/>
            <person name="Koren S."/>
            <person name="Silverstein K.A.T."/>
            <person name="Beckman K.B."/>
            <person name="Gohl D.M."/>
        </authorList>
    </citation>
    <scope>NUCLEOTIDE SEQUENCE</scope>
    <source>
        <strain evidence="2">Duluth1</strain>
        <tissue evidence="2">Whole animal</tissue>
    </source>
</reference>
<name>A0A9D4J0M3_DREPO</name>
<gene>
    <name evidence="2" type="ORF">DPMN_144755</name>
</gene>
<dbReference type="EMBL" id="JAIWYP010000007">
    <property type="protein sequence ID" value="KAH3791272.1"/>
    <property type="molecule type" value="Genomic_DNA"/>
</dbReference>
<accession>A0A9D4J0M3</accession>
<proteinExistence type="predicted"/>
<protein>
    <submittedName>
        <fullName evidence="2">Uncharacterized protein</fullName>
    </submittedName>
</protein>
<keyword evidence="1" id="KW-0175">Coiled coil</keyword>
<keyword evidence="3" id="KW-1185">Reference proteome</keyword>